<dbReference type="EMBL" id="JASPKZ010001604">
    <property type="protein sequence ID" value="KAJ9597501.1"/>
    <property type="molecule type" value="Genomic_DNA"/>
</dbReference>
<dbReference type="Proteomes" id="UP001233999">
    <property type="component" value="Unassembled WGS sequence"/>
</dbReference>
<reference evidence="1" key="2">
    <citation type="submission" date="2023-05" db="EMBL/GenBank/DDBJ databases">
        <authorList>
            <person name="Fouks B."/>
        </authorList>
    </citation>
    <scope>NUCLEOTIDE SEQUENCE</scope>
    <source>
        <strain evidence="1">Stay&amp;Tobe</strain>
        <tissue evidence="1">Testes</tissue>
    </source>
</reference>
<feature type="non-terminal residue" evidence="1">
    <location>
        <position position="63"/>
    </location>
</feature>
<evidence type="ECO:0000313" key="1">
    <source>
        <dbReference type="EMBL" id="KAJ9597501.1"/>
    </source>
</evidence>
<accession>A0AAD8AEF5</accession>
<dbReference type="AlphaFoldDB" id="A0AAD8AEF5"/>
<name>A0AAD8AEF5_DIPPU</name>
<keyword evidence="2" id="KW-1185">Reference proteome</keyword>
<protein>
    <submittedName>
        <fullName evidence="1">Uncharacterized protein</fullName>
    </submittedName>
</protein>
<sequence length="63" mass="7440">MYELQKANASTVMQSIMDFFQKLWPSGTEFENVLLVVTHQTLYTWFQQLKPLFLKLEHGCESI</sequence>
<gene>
    <name evidence="1" type="ORF">L9F63_011642</name>
</gene>
<reference evidence="1" key="1">
    <citation type="journal article" date="2023" name="IScience">
        <title>Live-bearing cockroach genome reveals convergent evolutionary mechanisms linked to viviparity in insects and beyond.</title>
        <authorList>
            <person name="Fouks B."/>
            <person name="Harrison M.C."/>
            <person name="Mikhailova A.A."/>
            <person name="Marchal E."/>
            <person name="English S."/>
            <person name="Carruthers M."/>
            <person name="Jennings E.C."/>
            <person name="Chiamaka E.L."/>
            <person name="Frigard R.A."/>
            <person name="Pippel M."/>
            <person name="Attardo G.M."/>
            <person name="Benoit J.B."/>
            <person name="Bornberg-Bauer E."/>
            <person name="Tobe S.S."/>
        </authorList>
    </citation>
    <scope>NUCLEOTIDE SEQUENCE</scope>
    <source>
        <strain evidence="1">Stay&amp;Tobe</strain>
    </source>
</reference>
<comment type="caution">
    <text evidence="1">The sequence shown here is derived from an EMBL/GenBank/DDBJ whole genome shotgun (WGS) entry which is preliminary data.</text>
</comment>
<organism evidence="1 2">
    <name type="scientific">Diploptera punctata</name>
    <name type="common">Pacific beetle cockroach</name>
    <dbReference type="NCBI Taxonomy" id="6984"/>
    <lineage>
        <taxon>Eukaryota</taxon>
        <taxon>Metazoa</taxon>
        <taxon>Ecdysozoa</taxon>
        <taxon>Arthropoda</taxon>
        <taxon>Hexapoda</taxon>
        <taxon>Insecta</taxon>
        <taxon>Pterygota</taxon>
        <taxon>Neoptera</taxon>
        <taxon>Polyneoptera</taxon>
        <taxon>Dictyoptera</taxon>
        <taxon>Blattodea</taxon>
        <taxon>Blaberoidea</taxon>
        <taxon>Blaberidae</taxon>
        <taxon>Diplopterinae</taxon>
        <taxon>Diploptera</taxon>
    </lineage>
</organism>
<evidence type="ECO:0000313" key="2">
    <source>
        <dbReference type="Proteomes" id="UP001233999"/>
    </source>
</evidence>
<proteinExistence type="predicted"/>